<protein>
    <recommendedName>
        <fullName evidence="3">DUF559 domain-containing protein</fullName>
    </recommendedName>
</protein>
<dbReference type="RefSeq" id="WP_059055147.1">
    <property type="nucleotide sequence ID" value="NZ_LOJF01000010.1"/>
</dbReference>
<organism evidence="1 2">
    <name type="scientific">Tractidigestivibacter scatoligenes</name>
    <name type="common">Olsenella scatoligenes</name>
    <dbReference type="NCBI Taxonomy" id="1299998"/>
    <lineage>
        <taxon>Bacteria</taxon>
        <taxon>Bacillati</taxon>
        <taxon>Actinomycetota</taxon>
        <taxon>Coriobacteriia</taxon>
        <taxon>Coriobacteriales</taxon>
        <taxon>Atopobiaceae</taxon>
        <taxon>Tractidigestivibacter</taxon>
    </lineage>
</organism>
<dbReference type="Proteomes" id="UP000054078">
    <property type="component" value="Unassembled WGS sequence"/>
</dbReference>
<sequence>MIQTLTDDIAAWKPVVFVSHESARIACWNLVGREVGRWPVGRSRLLLPDDGCITRQREFAKLAATIDLHALGLDTAPVDLLVPTASARSRGKRAILHVWQDAILRKSFLIAERRLLVSSPCFTVLQMGCAHRPTQLSQERASTEMEAERVVRASLGLPEQDFSATDLVAWDNIWRLVCLARTVTEFAGTYRPAVPPCNQVTFGYPPLATRDEMRAFIGVLPASAGVMRARRAIELGFDRAASPMETALALMLSLDVDLGGFGLPRPTLNHPIVVDPRWRDLASQDCMEVDLAWDGVRLTIEYDGDDHHPVEDTEKAADDNERQNSLVAMGHMVLRVRYPQVADYSRLALLVRQIAHILDFELVQPTDLQMVRRRRLHAALLGRGTTCG</sequence>
<dbReference type="EMBL" id="LOJF01000010">
    <property type="protein sequence ID" value="KUH58170.1"/>
    <property type="molecule type" value="Genomic_DNA"/>
</dbReference>
<accession>A0A100YUZ5</accession>
<evidence type="ECO:0008006" key="3">
    <source>
        <dbReference type="Google" id="ProtNLM"/>
    </source>
</evidence>
<evidence type="ECO:0000313" key="1">
    <source>
        <dbReference type="EMBL" id="KUH58170.1"/>
    </source>
</evidence>
<name>A0A100YUZ5_TRASO</name>
<reference evidence="1 2" key="1">
    <citation type="submission" date="2015-12" db="EMBL/GenBank/DDBJ databases">
        <title>Draft Genome Sequence of Olsenella scatoligenes SK9K4T; a Producer of 3-Methylindole- (skatole) and 4-Methylphenol- (p-cresol) Isolated from Pig Feces.</title>
        <authorList>
            <person name="Li X."/>
            <person name="Borg B."/>
            <person name="Canibe N."/>
        </authorList>
    </citation>
    <scope>NUCLEOTIDE SEQUENCE [LARGE SCALE GENOMIC DNA]</scope>
    <source>
        <strain evidence="1 2">SK9K4</strain>
    </source>
</reference>
<evidence type="ECO:0000313" key="2">
    <source>
        <dbReference type="Proteomes" id="UP000054078"/>
    </source>
</evidence>
<dbReference type="STRING" id="1299998.AUL39_08125"/>
<keyword evidence="2" id="KW-1185">Reference proteome</keyword>
<dbReference type="OrthoDB" id="3190980at2"/>
<comment type="caution">
    <text evidence="1">The sequence shown here is derived from an EMBL/GenBank/DDBJ whole genome shotgun (WGS) entry which is preliminary data.</text>
</comment>
<proteinExistence type="predicted"/>
<gene>
    <name evidence="1" type="ORF">AUL39_08125</name>
</gene>
<dbReference type="AlphaFoldDB" id="A0A100YUZ5"/>